<name>A0A0G0RIS5_9BACT</name>
<comment type="caution">
    <text evidence="1">The sequence shown here is derived from an EMBL/GenBank/DDBJ whole genome shotgun (WGS) entry which is preliminary data.</text>
</comment>
<organism evidence="1 2">
    <name type="scientific">Candidatus Curtissbacteria bacterium GW2011_GWA1_40_16</name>
    <dbReference type="NCBI Taxonomy" id="1618405"/>
    <lineage>
        <taxon>Bacteria</taxon>
        <taxon>Candidatus Curtissiibacteriota</taxon>
    </lineage>
</organism>
<sequence length="85" mass="9720">MATEFEAHYFRRCGKKCPIVQIEEKLAETGMSFDEVVKLLNERLDIVHQTDDKVLALCNRKISFSELSKNAYACCGQIELFKSTS</sequence>
<dbReference type="EMBL" id="LBYI01000020">
    <property type="protein sequence ID" value="KKR49761.1"/>
    <property type="molecule type" value="Genomic_DNA"/>
</dbReference>
<protein>
    <submittedName>
        <fullName evidence="1">Uncharacterized protein</fullName>
    </submittedName>
</protein>
<dbReference type="Proteomes" id="UP000034531">
    <property type="component" value="Unassembled WGS sequence"/>
</dbReference>
<proteinExistence type="predicted"/>
<evidence type="ECO:0000313" key="1">
    <source>
        <dbReference type="EMBL" id="KKR49761.1"/>
    </source>
</evidence>
<evidence type="ECO:0000313" key="2">
    <source>
        <dbReference type="Proteomes" id="UP000034531"/>
    </source>
</evidence>
<gene>
    <name evidence="1" type="ORF">UT84_C0020G0005</name>
</gene>
<accession>A0A0G0RIS5</accession>
<dbReference type="AlphaFoldDB" id="A0A0G0RIS5"/>
<reference evidence="1 2" key="1">
    <citation type="journal article" date="2015" name="Nature">
        <title>rRNA introns, odd ribosomes, and small enigmatic genomes across a large radiation of phyla.</title>
        <authorList>
            <person name="Brown C.T."/>
            <person name="Hug L.A."/>
            <person name="Thomas B.C."/>
            <person name="Sharon I."/>
            <person name="Castelle C.J."/>
            <person name="Singh A."/>
            <person name="Wilkins M.J."/>
            <person name="Williams K.H."/>
            <person name="Banfield J.F."/>
        </authorList>
    </citation>
    <scope>NUCLEOTIDE SEQUENCE [LARGE SCALE GENOMIC DNA]</scope>
</reference>